<protein>
    <submittedName>
        <fullName evidence="2">Uncharacterized protein</fullName>
    </submittedName>
</protein>
<reference evidence="2" key="1">
    <citation type="submission" date="2018-02" db="EMBL/GenBank/DDBJ databases">
        <title>Rhizophora mucronata_Transcriptome.</title>
        <authorList>
            <person name="Meera S.P."/>
            <person name="Sreeshan A."/>
            <person name="Augustine A."/>
        </authorList>
    </citation>
    <scope>NUCLEOTIDE SEQUENCE</scope>
    <source>
        <tissue evidence="2">Leaf</tissue>
    </source>
</reference>
<keyword evidence="1" id="KW-0472">Membrane</keyword>
<keyword evidence="1" id="KW-0812">Transmembrane</keyword>
<evidence type="ECO:0000256" key="1">
    <source>
        <dbReference type="SAM" id="Phobius"/>
    </source>
</evidence>
<dbReference type="AlphaFoldDB" id="A0A2P2J0H3"/>
<dbReference type="EMBL" id="GGEC01006501">
    <property type="protein sequence ID" value="MBW86984.1"/>
    <property type="molecule type" value="Transcribed_RNA"/>
</dbReference>
<name>A0A2P2J0H3_RHIMU</name>
<proteinExistence type="predicted"/>
<organism evidence="2">
    <name type="scientific">Rhizophora mucronata</name>
    <name type="common">Asiatic mangrove</name>
    <dbReference type="NCBI Taxonomy" id="61149"/>
    <lineage>
        <taxon>Eukaryota</taxon>
        <taxon>Viridiplantae</taxon>
        <taxon>Streptophyta</taxon>
        <taxon>Embryophyta</taxon>
        <taxon>Tracheophyta</taxon>
        <taxon>Spermatophyta</taxon>
        <taxon>Magnoliopsida</taxon>
        <taxon>eudicotyledons</taxon>
        <taxon>Gunneridae</taxon>
        <taxon>Pentapetalae</taxon>
        <taxon>rosids</taxon>
        <taxon>fabids</taxon>
        <taxon>Malpighiales</taxon>
        <taxon>Rhizophoraceae</taxon>
        <taxon>Rhizophora</taxon>
    </lineage>
</organism>
<sequence>MEFSFLTLLYVNLWVISSTCLTQTLLAMAFIISICKNLQLNLIDGITQAGLTWEIWVKKKSKGLASNMGWS</sequence>
<keyword evidence="1" id="KW-1133">Transmembrane helix</keyword>
<evidence type="ECO:0000313" key="2">
    <source>
        <dbReference type="EMBL" id="MBW86984.1"/>
    </source>
</evidence>
<feature type="transmembrane region" description="Helical" evidence="1">
    <location>
        <begin position="12"/>
        <end position="32"/>
    </location>
</feature>
<accession>A0A2P2J0H3</accession>